<proteinExistence type="predicted"/>
<evidence type="ECO:0000256" key="2">
    <source>
        <dbReference type="ARBA" id="ARBA00022475"/>
    </source>
</evidence>
<keyword evidence="5 6" id="KW-0472">Membrane</keyword>
<gene>
    <name evidence="8" type="ORF">ACFPFM_25465</name>
</gene>
<feature type="domain" description="DUF202" evidence="7">
    <location>
        <begin position="15"/>
        <end position="81"/>
    </location>
</feature>
<name>A0ABV9Y2Z4_9PSEU</name>
<evidence type="ECO:0000313" key="8">
    <source>
        <dbReference type="EMBL" id="MFC5057083.1"/>
    </source>
</evidence>
<evidence type="ECO:0000256" key="3">
    <source>
        <dbReference type="ARBA" id="ARBA00022692"/>
    </source>
</evidence>
<dbReference type="PANTHER" id="PTHR34187:SF2">
    <property type="entry name" value="DUF202 DOMAIN-CONTAINING PROTEIN"/>
    <property type="match status" value="1"/>
</dbReference>
<feature type="transmembrane region" description="Helical" evidence="6">
    <location>
        <begin position="94"/>
        <end position="115"/>
    </location>
</feature>
<dbReference type="InterPro" id="IPR003807">
    <property type="entry name" value="DUF202"/>
</dbReference>
<sequence length="116" mass="12289">MATERPPVDHEPDYRFTLANERTFLAWIRTALGLLAAGVAVRQLVPPFEVPWATTALAVACIALAVLVAGMSFPRWRRVQAAMRAGAALPPNPLLVVLTVAVLALAGFAAALAVFA</sequence>
<keyword evidence="9" id="KW-1185">Reference proteome</keyword>
<keyword evidence="3 6" id="KW-0812">Transmembrane</keyword>
<comment type="caution">
    <text evidence="8">The sequence shown here is derived from an EMBL/GenBank/DDBJ whole genome shotgun (WGS) entry which is preliminary data.</text>
</comment>
<dbReference type="RefSeq" id="WP_344039009.1">
    <property type="nucleotide sequence ID" value="NZ_BAAAKE010000014.1"/>
</dbReference>
<keyword evidence="4 6" id="KW-1133">Transmembrane helix</keyword>
<organism evidence="8 9">
    <name type="scientific">Saccharothrix xinjiangensis</name>
    <dbReference type="NCBI Taxonomy" id="204798"/>
    <lineage>
        <taxon>Bacteria</taxon>
        <taxon>Bacillati</taxon>
        <taxon>Actinomycetota</taxon>
        <taxon>Actinomycetes</taxon>
        <taxon>Pseudonocardiales</taxon>
        <taxon>Pseudonocardiaceae</taxon>
        <taxon>Saccharothrix</taxon>
    </lineage>
</organism>
<reference evidence="9" key="1">
    <citation type="journal article" date="2019" name="Int. J. Syst. Evol. Microbiol.">
        <title>The Global Catalogue of Microorganisms (GCM) 10K type strain sequencing project: providing services to taxonomists for standard genome sequencing and annotation.</title>
        <authorList>
            <consortium name="The Broad Institute Genomics Platform"/>
            <consortium name="The Broad Institute Genome Sequencing Center for Infectious Disease"/>
            <person name="Wu L."/>
            <person name="Ma J."/>
        </authorList>
    </citation>
    <scope>NUCLEOTIDE SEQUENCE [LARGE SCALE GENOMIC DNA]</scope>
    <source>
        <strain evidence="9">KCTC 12848</strain>
    </source>
</reference>
<evidence type="ECO:0000313" key="9">
    <source>
        <dbReference type="Proteomes" id="UP001595833"/>
    </source>
</evidence>
<dbReference type="PANTHER" id="PTHR34187">
    <property type="entry name" value="FGR18P"/>
    <property type="match status" value="1"/>
</dbReference>
<comment type="subcellular location">
    <subcellularLocation>
        <location evidence="1">Cell membrane</location>
        <topology evidence="1">Multi-pass membrane protein</topology>
    </subcellularLocation>
</comment>
<dbReference type="InterPro" id="IPR052053">
    <property type="entry name" value="IM_YidH-like"/>
</dbReference>
<keyword evidence="2" id="KW-1003">Cell membrane</keyword>
<dbReference type="EMBL" id="JBHSJB010000025">
    <property type="protein sequence ID" value="MFC5057083.1"/>
    <property type="molecule type" value="Genomic_DNA"/>
</dbReference>
<accession>A0ABV9Y2Z4</accession>
<evidence type="ECO:0000256" key="1">
    <source>
        <dbReference type="ARBA" id="ARBA00004651"/>
    </source>
</evidence>
<feature type="transmembrane region" description="Helical" evidence="6">
    <location>
        <begin position="51"/>
        <end position="73"/>
    </location>
</feature>
<evidence type="ECO:0000256" key="5">
    <source>
        <dbReference type="ARBA" id="ARBA00023136"/>
    </source>
</evidence>
<evidence type="ECO:0000256" key="4">
    <source>
        <dbReference type="ARBA" id="ARBA00022989"/>
    </source>
</evidence>
<protein>
    <submittedName>
        <fullName evidence="8">YidH family protein</fullName>
    </submittedName>
</protein>
<feature type="transmembrane region" description="Helical" evidence="6">
    <location>
        <begin position="24"/>
        <end position="45"/>
    </location>
</feature>
<dbReference type="Pfam" id="PF02656">
    <property type="entry name" value="DUF202"/>
    <property type="match status" value="1"/>
</dbReference>
<dbReference type="Proteomes" id="UP001595833">
    <property type="component" value="Unassembled WGS sequence"/>
</dbReference>
<evidence type="ECO:0000259" key="7">
    <source>
        <dbReference type="Pfam" id="PF02656"/>
    </source>
</evidence>
<evidence type="ECO:0000256" key="6">
    <source>
        <dbReference type="SAM" id="Phobius"/>
    </source>
</evidence>